<dbReference type="InterPro" id="IPR013926">
    <property type="entry name" value="CGI121/TPRKB"/>
</dbReference>
<dbReference type="NCBIfam" id="NF011465">
    <property type="entry name" value="PRK14886.1-1"/>
    <property type="match status" value="1"/>
</dbReference>
<dbReference type="InterPro" id="IPR036504">
    <property type="entry name" value="CGI121/TPRKB_sf"/>
</dbReference>
<keyword evidence="5" id="KW-0819">tRNA processing</keyword>
<evidence type="ECO:0000313" key="9">
    <source>
        <dbReference type="EMBL" id="KAL0949846.1"/>
    </source>
</evidence>
<comment type="subcellular location">
    <subcellularLocation>
        <location evidence="1">Nucleus</location>
    </subcellularLocation>
</comment>
<evidence type="ECO:0000256" key="8">
    <source>
        <dbReference type="RuleBase" id="RU004398"/>
    </source>
</evidence>
<keyword evidence="6 8" id="KW-0539">Nucleus</keyword>
<organism evidence="9 10">
    <name type="scientific">Hohenbuehelia grisea</name>
    <dbReference type="NCBI Taxonomy" id="104357"/>
    <lineage>
        <taxon>Eukaryota</taxon>
        <taxon>Fungi</taxon>
        <taxon>Dikarya</taxon>
        <taxon>Basidiomycota</taxon>
        <taxon>Agaricomycotina</taxon>
        <taxon>Agaricomycetes</taxon>
        <taxon>Agaricomycetidae</taxon>
        <taxon>Agaricales</taxon>
        <taxon>Pleurotineae</taxon>
        <taxon>Pleurotaceae</taxon>
        <taxon>Hohenbuehelia</taxon>
    </lineage>
</organism>
<dbReference type="Pfam" id="PF08617">
    <property type="entry name" value="CGI-121"/>
    <property type="match status" value="1"/>
</dbReference>
<accession>A0ABR3J2G6</accession>
<sequence length="199" mass="21759">METVTYPELGSSAHFALFTSLKNPGALRERIIKAATLEGKDGDKERAAVNFGFIDARLITSRLHLQTAIYQALLAEAQKTLRTKTVHSEILWVLNPTNNITEALRRFGVSESTQSLVVVHVCQTGVSGESVSQQMSEIVAGDLQPMDALAKVTDWPAVKKYYKLNNEQAVKALKDDAEGERNAVDNIVVSSVAMKNVMG</sequence>
<dbReference type="Proteomes" id="UP001556367">
    <property type="component" value="Unassembled WGS sequence"/>
</dbReference>
<comment type="caution">
    <text evidence="9">The sequence shown here is derived from an EMBL/GenBank/DDBJ whole genome shotgun (WGS) entry which is preliminary data.</text>
</comment>
<evidence type="ECO:0000256" key="5">
    <source>
        <dbReference type="ARBA" id="ARBA00022694"/>
    </source>
</evidence>
<evidence type="ECO:0000256" key="4">
    <source>
        <dbReference type="ARBA" id="ARBA00016009"/>
    </source>
</evidence>
<comment type="function">
    <text evidence="7">Component of the EKC/KEOPS complex that is required for the formation of a threonylcarbamoyl group on adenosine at position 37 (t(6)A37) in tRNAs that read codons beginning with adenine. The complex is probably involved in the transfer of the threonylcarbamoyl moiety of threonylcarbamoyl-AMP (TC-AMP) to the N6 group of A37. CGI121 acts as an allosteric effector that regulates the t(6)A activity of the complex. The EKC/KEOPS complex also promotes both telomere uncapping and telomere elongation. The complex is required for efficient recruitment of transcriptional coactivators. CGI121 is not required for tRNA modification.</text>
</comment>
<dbReference type="EMBL" id="JASNQZ010000012">
    <property type="protein sequence ID" value="KAL0949846.1"/>
    <property type="molecule type" value="Genomic_DNA"/>
</dbReference>
<dbReference type="PANTHER" id="PTHR15840">
    <property type="entry name" value="CGI-121 FAMILY MEMBER"/>
    <property type="match status" value="1"/>
</dbReference>
<dbReference type="PANTHER" id="PTHR15840:SF10">
    <property type="entry name" value="EKC_KEOPS COMPLEX SUBUNIT TPRKB"/>
    <property type="match status" value="1"/>
</dbReference>
<protein>
    <recommendedName>
        <fullName evidence="4">EKC/KEOPS complex subunit CGI121</fullName>
    </recommendedName>
    <alternativeName>
        <fullName evidence="3">EKC/KEOPS complex subunit cgi121</fullName>
    </alternativeName>
</protein>
<evidence type="ECO:0000256" key="7">
    <source>
        <dbReference type="ARBA" id="ARBA00025043"/>
    </source>
</evidence>
<comment type="similarity">
    <text evidence="2 8">Belongs to the CGI121/TPRKB family.</text>
</comment>
<proteinExistence type="inferred from homology"/>
<evidence type="ECO:0000256" key="3">
    <source>
        <dbReference type="ARBA" id="ARBA00015316"/>
    </source>
</evidence>
<dbReference type="Gene3D" id="3.30.2380.10">
    <property type="entry name" value="CGI121/TPRKB"/>
    <property type="match status" value="1"/>
</dbReference>
<name>A0ABR3J2G6_9AGAR</name>
<dbReference type="SUPFAM" id="SSF143870">
    <property type="entry name" value="PF0523-like"/>
    <property type="match status" value="1"/>
</dbReference>
<reference evidence="10" key="1">
    <citation type="submission" date="2024-06" db="EMBL/GenBank/DDBJ databases">
        <title>Multi-omics analyses provide insights into the biosynthesis of the anticancer antibiotic pleurotin in Hohenbuehelia grisea.</title>
        <authorList>
            <person name="Weaver J.A."/>
            <person name="Alberti F."/>
        </authorList>
    </citation>
    <scope>NUCLEOTIDE SEQUENCE [LARGE SCALE GENOMIC DNA]</scope>
    <source>
        <strain evidence="10">T-177</strain>
    </source>
</reference>
<evidence type="ECO:0000256" key="6">
    <source>
        <dbReference type="ARBA" id="ARBA00023242"/>
    </source>
</evidence>
<evidence type="ECO:0000256" key="2">
    <source>
        <dbReference type="ARBA" id="ARBA00005546"/>
    </source>
</evidence>
<evidence type="ECO:0000313" key="10">
    <source>
        <dbReference type="Proteomes" id="UP001556367"/>
    </source>
</evidence>
<keyword evidence="10" id="KW-1185">Reference proteome</keyword>
<evidence type="ECO:0000256" key="1">
    <source>
        <dbReference type="ARBA" id="ARBA00004123"/>
    </source>
</evidence>
<gene>
    <name evidence="9" type="ORF">HGRIS_009880</name>
</gene>